<accession>A0A6A6YK04</accession>
<dbReference type="GO" id="GO:0004842">
    <property type="term" value="F:ubiquitin-protein transferase activity"/>
    <property type="evidence" value="ECO:0007669"/>
    <property type="project" value="TreeGrafter"/>
</dbReference>
<protein>
    <recommendedName>
        <fullName evidence="7">Ankyrin</fullName>
    </recommendedName>
</protein>
<keyword evidence="2 3" id="KW-0040">ANK repeat</keyword>
<dbReference type="AlphaFoldDB" id="A0A6A6YK04"/>
<dbReference type="RefSeq" id="XP_033576105.1">
    <property type="nucleotide sequence ID" value="XM_033715665.1"/>
</dbReference>
<dbReference type="PANTHER" id="PTHR24171:SF8">
    <property type="entry name" value="BRCA1-ASSOCIATED RING DOMAIN PROTEIN 1"/>
    <property type="match status" value="1"/>
</dbReference>
<dbReference type="OrthoDB" id="341259at2759"/>
<dbReference type="PANTHER" id="PTHR24171">
    <property type="entry name" value="ANKYRIN REPEAT DOMAIN-CONTAINING PROTEIN 39-RELATED"/>
    <property type="match status" value="1"/>
</dbReference>
<evidence type="ECO:0000256" key="2">
    <source>
        <dbReference type="ARBA" id="ARBA00023043"/>
    </source>
</evidence>
<name>A0A6A6YK04_9PEZI</name>
<dbReference type="InterPro" id="IPR036770">
    <property type="entry name" value="Ankyrin_rpt-contain_sf"/>
</dbReference>
<dbReference type="Gene3D" id="1.25.40.20">
    <property type="entry name" value="Ankyrin repeat-containing domain"/>
    <property type="match status" value="1"/>
</dbReference>
<proteinExistence type="predicted"/>
<dbReference type="GO" id="GO:0085020">
    <property type="term" value="P:protein K6-linked ubiquitination"/>
    <property type="evidence" value="ECO:0007669"/>
    <property type="project" value="TreeGrafter"/>
</dbReference>
<dbReference type="SUPFAM" id="SSF48403">
    <property type="entry name" value="Ankyrin repeat"/>
    <property type="match status" value="1"/>
</dbReference>
<evidence type="ECO:0000256" key="1">
    <source>
        <dbReference type="ARBA" id="ARBA00022737"/>
    </source>
</evidence>
<sequence>GKVNVNSEDGYWRTPLSFAAEGGHEAVIKLLLKTGEADVDSADQWGGTPLSFAATGGHEAVIKLLESHPHIS</sequence>
<dbReference type="Pfam" id="PF12796">
    <property type="entry name" value="Ank_2"/>
    <property type="match status" value="1"/>
</dbReference>
<keyword evidence="5" id="KW-1185">Reference proteome</keyword>
<gene>
    <name evidence="4 6" type="ORF">BDZ99DRAFT_389981</name>
</gene>
<evidence type="ECO:0000313" key="5">
    <source>
        <dbReference type="Proteomes" id="UP000504636"/>
    </source>
</evidence>
<keyword evidence="1" id="KW-0677">Repeat</keyword>
<evidence type="ECO:0000256" key="3">
    <source>
        <dbReference type="PROSITE-ProRule" id="PRU00023"/>
    </source>
</evidence>
<evidence type="ECO:0008006" key="7">
    <source>
        <dbReference type="Google" id="ProtNLM"/>
    </source>
</evidence>
<feature type="non-terminal residue" evidence="4">
    <location>
        <position position="1"/>
    </location>
</feature>
<reference evidence="6" key="2">
    <citation type="submission" date="2020-04" db="EMBL/GenBank/DDBJ databases">
        <authorList>
            <consortium name="NCBI Genome Project"/>
        </authorList>
    </citation>
    <scope>NUCLEOTIDE SEQUENCE</scope>
    <source>
        <strain evidence="6">CBS 304.34</strain>
    </source>
</reference>
<evidence type="ECO:0000313" key="4">
    <source>
        <dbReference type="EMBL" id="KAF2809141.1"/>
    </source>
</evidence>
<dbReference type="EMBL" id="MU003702">
    <property type="protein sequence ID" value="KAF2809141.1"/>
    <property type="molecule type" value="Genomic_DNA"/>
</dbReference>
<dbReference type="Proteomes" id="UP000504636">
    <property type="component" value="Unplaced"/>
</dbReference>
<feature type="repeat" description="ANK" evidence="3">
    <location>
        <begin position="11"/>
        <end position="35"/>
    </location>
</feature>
<dbReference type="PROSITE" id="PS50088">
    <property type="entry name" value="ANK_REPEAT"/>
    <property type="match status" value="1"/>
</dbReference>
<reference evidence="6" key="3">
    <citation type="submission" date="2025-04" db="UniProtKB">
        <authorList>
            <consortium name="RefSeq"/>
        </authorList>
    </citation>
    <scope>IDENTIFICATION</scope>
    <source>
        <strain evidence="6">CBS 304.34</strain>
    </source>
</reference>
<dbReference type="InterPro" id="IPR002110">
    <property type="entry name" value="Ankyrin_rpt"/>
</dbReference>
<dbReference type="PROSITE" id="PS50297">
    <property type="entry name" value="ANK_REP_REGION"/>
    <property type="match status" value="1"/>
</dbReference>
<organism evidence="4">
    <name type="scientific">Mytilinidion resinicola</name>
    <dbReference type="NCBI Taxonomy" id="574789"/>
    <lineage>
        <taxon>Eukaryota</taxon>
        <taxon>Fungi</taxon>
        <taxon>Dikarya</taxon>
        <taxon>Ascomycota</taxon>
        <taxon>Pezizomycotina</taxon>
        <taxon>Dothideomycetes</taxon>
        <taxon>Pleosporomycetidae</taxon>
        <taxon>Mytilinidiales</taxon>
        <taxon>Mytilinidiaceae</taxon>
        <taxon>Mytilinidion</taxon>
    </lineage>
</organism>
<evidence type="ECO:0000313" key="6">
    <source>
        <dbReference type="RefSeq" id="XP_033576105.1"/>
    </source>
</evidence>
<reference evidence="4 6" key="1">
    <citation type="journal article" date="2020" name="Stud. Mycol.">
        <title>101 Dothideomycetes genomes: a test case for predicting lifestyles and emergence of pathogens.</title>
        <authorList>
            <person name="Haridas S."/>
            <person name="Albert R."/>
            <person name="Binder M."/>
            <person name="Bloem J."/>
            <person name="Labutti K."/>
            <person name="Salamov A."/>
            <person name="Andreopoulos B."/>
            <person name="Baker S."/>
            <person name="Barry K."/>
            <person name="Bills G."/>
            <person name="Bluhm B."/>
            <person name="Cannon C."/>
            <person name="Castanera R."/>
            <person name="Culley D."/>
            <person name="Daum C."/>
            <person name="Ezra D."/>
            <person name="Gonzalez J."/>
            <person name="Henrissat B."/>
            <person name="Kuo A."/>
            <person name="Liang C."/>
            <person name="Lipzen A."/>
            <person name="Lutzoni F."/>
            <person name="Magnuson J."/>
            <person name="Mondo S."/>
            <person name="Nolan M."/>
            <person name="Ohm R."/>
            <person name="Pangilinan J."/>
            <person name="Park H.-J."/>
            <person name="Ramirez L."/>
            <person name="Alfaro M."/>
            <person name="Sun H."/>
            <person name="Tritt A."/>
            <person name="Yoshinaga Y."/>
            <person name="Zwiers L.-H."/>
            <person name="Turgeon B."/>
            <person name="Goodwin S."/>
            <person name="Spatafora J."/>
            <person name="Crous P."/>
            <person name="Grigoriev I."/>
        </authorList>
    </citation>
    <scope>NUCLEOTIDE SEQUENCE</scope>
    <source>
        <strain evidence="4 6">CBS 304.34</strain>
    </source>
</reference>
<dbReference type="GeneID" id="54456558"/>